<evidence type="ECO:0000313" key="1">
    <source>
        <dbReference type="EMBL" id="KAH7533018.1"/>
    </source>
</evidence>
<reference evidence="1" key="1">
    <citation type="journal article" date="2021" name="Front. Plant Sci.">
        <title>Chromosome-Scale Genome Assembly for Chinese Sour Jujube and Insights Into Its Genome Evolution and Domestication Signature.</title>
        <authorList>
            <person name="Shen L.-Y."/>
            <person name="Luo H."/>
            <person name="Wang X.-L."/>
            <person name="Wang X.-M."/>
            <person name="Qiu X.-J."/>
            <person name="Liu H."/>
            <person name="Zhou S.-S."/>
            <person name="Jia K.-H."/>
            <person name="Nie S."/>
            <person name="Bao Y.-T."/>
            <person name="Zhang R.-G."/>
            <person name="Yun Q.-Z."/>
            <person name="Chai Y.-H."/>
            <person name="Lu J.-Y."/>
            <person name="Li Y."/>
            <person name="Zhao S.-W."/>
            <person name="Mao J.-F."/>
            <person name="Jia S.-G."/>
            <person name="Mao Y.-M."/>
        </authorList>
    </citation>
    <scope>NUCLEOTIDE SEQUENCE</scope>
    <source>
        <strain evidence="1">AT0</strain>
        <tissue evidence="1">Leaf</tissue>
    </source>
</reference>
<dbReference type="Proteomes" id="UP000813462">
    <property type="component" value="Unassembled WGS sequence"/>
</dbReference>
<name>A0A978VIU9_ZIZJJ</name>
<sequence>MYIRQNCPDQKEASIVYGCCSTDYFTMSPINTSFPTLLLCDPTDNAADDPFLWNLQLENLFNNLSSYVASDESKFAVGNISVGSDYNIYMVWCSAFEDSEMEVASLACNSFSITLNSVI</sequence>
<proteinExistence type="predicted"/>
<accession>A0A978VIU9</accession>
<gene>
    <name evidence="1" type="ORF">FEM48_Zijuj04G0085100</name>
</gene>
<dbReference type="AlphaFoldDB" id="A0A978VIU9"/>
<dbReference type="EMBL" id="JAEACU010000004">
    <property type="protein sequence ID" value="KAH7533018.1"/>
    <property type="molecule type" value="Genomic_DNA"/>
</dbReference>
<evidence type="ECO:0000313" key="2">
    <source>
        <dbReference type="Proteomes" id="UP000813462"/>
    </source>
</evidence>
<organism evidence="1 2">
    <name type="scientific">Ziziphus jujuba var. spinosa</name>
    <dbReference type="NCBI Taxonomy" id="714518"/>
    <lineage>
        <taxon>Eukaryota</taxon>
        <taxon>Viridiplantae</taxon>
        <taxon>Streptophyta</taxon>
        <taxon>Embryophyta</taxon>
        <taxon>Tracheophyta</taxon>
        <taxon>Spermatophyta</taxon>
        <taxon>Magnoliopsida</taxon>
        <taxon>eudicotyledons</taxon>
        <taxon>Gunneridae</taxon>
        <taxon>Pentapetalae</taxon>
        <taxon>rosids</taxon>
        <taxon>fabids</taxon>
        <taxon>Rosales</taxon>
        <taxon>Rhamnaceae</taxon>
        <taxon>Paliureae</taxon>
        <taxon>Ziziphus</taxon>
    </lineage>
</organism>
<comment type="caution">
    <text evidence="1">The sequence shown here is derived from an EMBL/GenBank/DDBJ whole genome shotgun (WGS) entry which is preliminary data.</text>
</comment>
<protein>
    <submittedName>
        <fullName evidence="1">Uncharacterized protein</fullName>
    </submittedName>
</protein>